<proteinExistence type="predicted"/>
<comment type="cofactor">
    <cofactor evidence="1">
        <name>a divalent metal cation</name>
        <dbReference type="ChEBI" id="CHEBI:60240"/>
    </cofactor>
</comment>
<evidence type="ECO:0000256" key="2">
    <source>
        <dbReference type="ARBA" id="ARBA00022723"/>
    </source>
</evidence>
<gene>
    <name evidence="4" type="ORF">PHMEG_00027360</name>
</gene>
<dbReference type="STRING" id="4795.A0A225V5Z1"/>
<dbReference type="Pfam" id="PF13359">
    <property type="entry name" value="DDE_Tnp_4"/>
    <property type="match status" value="1"/>
</dbReference>
<feature type="domain" description="DDE Tnp4" evidence="3">
    <location>
        <begin position="181"/>
        <end position="260"/>
    </location>
</feature>
<evidence type="ECO:0000313" key="5">
    <source>
        <dbReference type="Proteomes" id="UP000198211"/>
    </source>
</evidence>
<dbReference type="GO" id="GO:0046872">
    <property type="term" value="F:metal ion binding"/>
    <property type="evidence" value="ECO:0007669"/>
    <property type="project" value="UniProtKB-KW"/>
</dbReference>
<accession>A0A225V5Z1</accession>
<comment type="caution">
    <text evidence="4">The sequence shown here is derived from an EMBL/GenBank/DDBJ whole genome shotgun (WGS) entry which is preliminary data.</text>
</comment>
<organism evidence="4 5">
    <name type="scientific">Phytophthora megakarya</name>
    <dbReference type="NCBI Taxonomy" id="4795"/>
    <lineage>
        <taxon>Eukaryota</taxon>
        <taxon>Sar</taxon>
        <taxon>Stramenopiles</taxon>
        <taxon>Oomycota</taxon>
        <taxon>Peronosporomycetes</taxon>
        <taxon>Peronosporales</taxon>
        <taxon>Peronosporaceae</taxon>
        <taxon>Phytophthora</taxon>
    </lineage>
</organism>
<dbReference type="Proteomes" id="UP000198211">
    <property type="component" value="Unassembled WGS sequence"/>
</dbReference>
<keyword evidence="2" id="KW-0479">Metal-binding</keyword>
<evidence type="ECO:0000313" key="4">
    <source>
        <dbReference type="EMBL" id="OWZ01286.1"/>
    </source>
</evidence>
<dbReference type="InterPro" id="IPR027806">
    <property type="entry name" value="HARBI1_dom"/>
</dbReference>
<keyword evidence="5" id="KW-1185">Reference proteome</keyword>
<protein>
    <recommendedName>
        <fullName evidence="3">DDE Tnp4 domain-containing protein</fullName>
    </recommendedName>
</protein>
<dbReference type="EMBL" id="NBNE01006961">
    <property type="protein sequence ID" value="OWZ01286.1"/>
    <property type="molecule type" value="Genomic_DNA"/>
</dbReference>
<reference evidence="5" key="1">
    <citation type="submission" date="2017-03" db="EMBL/GenBank/DDBJ databases">
        <title>Phytopthora megakarya and P. palmivora, two closely related causual agents of cacao black pod achieved similar genome size and gene model numbers by different mechanisms.</title>
        <authorList>
            <person name="Ali S."/>
            <person name="Shao J."/>
            <person name="Larry D.J."/>
            <person name="Kronmiller B."/>
            <person name="Shen D."/>
            <person name="Strem M.D."/>
            <person name="Melnick R.L."/>
            <person name="Guiltinan M.J."/>
            <person name="Tyler B.M."/>
            <person name="Meinhardt L.W."/>
            <person name="Bailey B.A."/>
        </authorList>
    </citation>
    <scope>NUCLEOTIDE SEQUENCE [LARGE SCALE GENOMIC DNA]</scope>
    <source>
        <strain evidence="5">zdho120</strain>
    </source>
</reference>
<name>A0A225V5Z1_9STRA</name>
<evidence type="ECO:0000259" key="3">
    <source>
        <dbReference type="Pfam" id="PF13359"/>
    </source>
</evidence>
<sequence>MPRTSKRKYTLKIFQWTLVSRRHSPSVRYLFGDDDCFEDEMDEQLELLHEQVNSTRYTFLSNKYRKRKDRWNTFLDANGEFNDEEFIGHFRMHFAALVNLILFSNLKANENFVVVPHIAHILLKFFGSFGKKNTSPKLAHFFGLGKGSVKNYTARFSLWNSYLKGMEKTIFRGKVVIFSMTSLFVMMKGGYSLNDLIICDDVARIMDFVVGWSGSVNDNRVWTTSTIYRNPDTFFAHNQYLLGDPAFQLSPNMIPAFKNNQEVISMLTANSSKPNKARIKT</sequence>
<evidence type="ECO:0000256" key="1">
    <source>
        <dbReference type="ARBA" id="ARBA00001968"/>
    </source>
</evidence>
<dbReference type="AlphaFoldDB" id="A0A225V5Z1"/>
<dbReference type="OrthoDB" id="122223at2759"/>